<organism evidence="2 3">
    <name type="scientific">Thiothrix eikelboomii</name>
    <dbReference type="NCBI Taxonomy" id="92487"/>
    <lineage>
        <taxon>Bacteria</taxon>
        <taxon>Pseudomonadati</taxon>
        <taxon>Pseudomonadota</taxon>
        <taxon>Gammaproteobacteria</taxon>
        <taxon>Thiotrichales</taxon>
        <taxon>Thiotrichaceae</taxon>
        <taxon>Thiothrix</taxon>
    </lineage>
</organism>
<dbReference type="RefSeq" id="WP_078922735.1">
    <property type="nucleotide sequence ID" value="NZ_FUYB01000010.1"/>
</dbReference>
<keyword evidence="3" id="KW-1185">Reference proteome</keyword>
<dbReference type="Proteomes" id="UP000190460">
    <property type="component" value="Unassembled WGS sequence"/>
</dbReference>
<feature type="region of interest" description="Disordered" evidence="1">
    <location>
        <begin position="109"/>
        <end position="147"/>
    </location>
</feature>
<proteinExistence type="predicted"/>
<evidence type="ECO:0000313" key="2">
    <source>
        <dbReference type="EMBL" id="SKA82147.1"/>
    </source>
</evidence>
<dbReference type="STRING" id="92487.SAMN02745130_02254"/>
<protein>
    <submittedName>
        <fullName evidence="2">Uncharacterized protein</fullName>
    </submittedName>
</protein>
<accession>A0A1T4WYB1</accession>
<feature type="compositionally biased region" description="Polar residues" evidence="1">
    <location>
        <begin position="33"/>
        <end position="45"/>
    </location>
</feature>
<evidence type="ECO:0000256" key="1">
    <source>
        <dbReference type="SAM" id="MobiDB-lite"/>
    </source>
</evidence>
<gene>
    <name evidence="2" type="ORF">SAMN02745130_02254</name>
</gene>
<dbReference type="EMBL" id="FUYB01000010">
    <property type="protein sequence ID" value="SKA82147.1"/>
    <property type="molecule type" value="Genomic_DNA"/>
</dbReference>
<dbReference type="AlphaFoldDB" id="A0A1T4WYB1"/>
<name>A0A1T4WYB1_9GAMM</name>
<evidence type="ECO:0000313" key="3">
    <source>
        <dbReference type="Proteomes" id="UP000190460"/>
    </source>
</evidence>
<sequence>MISSKPLAAPSIEPKRTRPLALSKLPNLEFGKSTKSSLPLSNLEQNAKQQRLNQHFNQVVEQQVEQIRDTPISAQPPRPAQHQPLALNPASVGRPEHSELLELLDLNQSRNSGSLPSHRPLALGSTPHTATSTTTPTTHSAERSQHKPLALAEKPSSLDVQLLTEHNSALLLDPSQQFMTILQDLLDHTPKENPLYRLENMPPTAATQVASPGTQTPNLAWQASLWF</sequence>
<feature type="region of interest" description="Disordered" evidence="1">
    <location>
        <begin position="72"/>
        <end position="92"/>
    </location>
</feature>
<reference evidence="2 3" key="1">
    <citation type="submission" date="2017-02" db="EMBL/GenBank/DDBJ databases">
        <authorList>
            <person name="Peterson S.W."/>
        </authorList>
    </citation>
    <scope>NUCLEOTIDE SEQUENCE [LARGE SCALE GENOMIC DNA]</scope>
    <source>
        <strain evidence="2 3">ATCC 49788</strain>
    </source>
</reference>
<feature type="region of interest" description="Disordered" evidence="1">
    <location>
        <begin position="1"/>
        <end position="45"/>
    </location>
</feature>
<feature type="compositionally biased region" description="Low complexity" evidence="1">
    <location>
        <begin position="126"/>
        <end position="139"/>
    </location>
</feature>